<dbReference type="Pfam" id="PF20832">
    <property type="entry name" value="Reov_VP3_MTase2"/>
    <property type="match status" value="1"/>
</dbReference>
<dbReference type="InterPro" id="IPR048607">
    <property type="entry name" value="Reov_VP3_MTase1"/>
</dbReference>
<protein>
    <recommendedName>
        <fullName evidence="4">VP3</fullName>
    </recommendedName>
</protein>
<evidence type="ECO:0000259" key="1">
    <source>
        <dbReference type="Pfam" id="PF20831"/>
    </source>
</evidence>
<proteinExistence type="predicted"/>
<evidence type="ECO:0008006" key="4">
    <source>
        <dbReference type="Google" id="ProtNLM"/>
    </source>
</evidence>
<dbReference type="Pfam" id="PF20831">
    <property type="entry name" value="Reov_VP3_MTase1"/>
    <property type="match status" value="1"/>
</dbReference>
<evidence type="ECO:0000313" key="3">
    <source>
        <dbReference type="EMBL" id="QQP18677.1"/>
    </source>
</evidence>
<dbReference type="InterPro" id="IPR048606">
    <property type="entry name" value="Reov_VP3_MTase2"/>
</dbReference>
<reference evidence="3" key="1">
    <citation type="journal article" date="2020" name="Microorganisms">
        <title>Comparative Metagenomics of Palearctic and Neotropical Avian Cloacal Viromes Reveal Geographic Bias in Virus Discovery.</title>
        <authorList>
            <person name="Truchado D.A."/>
            <person name="Llanos-Garrido A."/>
            <person name="Oropesa-Olmedo D.A."/>
            <person name="Cerrada B."/>
            <person name="Cea P."/>
            <person name="Moens M.A.J."/>
            <person name="Gomez-Lucia E."/>
            <person name="Domenech A."/>
            <person name="Mila B."/>
            <person name="Perez-Tris J."/>
            <person name="Cadar D."/>
            <person name="Benitez L."/>
        </authorList>
    </citation>
    <scope>NUCLEOTIDE SEQUENCE</scope>
    <source>
        <strain evidence="3">P1m2</strain>
    </source>
</reference>
<feature type="domain" description="Reovirus VP3 protein Methyltransferase" evidence="2">
    <location>
        <begin position="488"/>
        <end position="668"/>
    </location>
</feature>
<accession>A0A7T8G1Y8</accession>
<sequence length="669" mass="76238">MGWDIDLINYGRDFGDDYAHKLTTNALPMGIRENEISYEFNVNVNPSLVKVSSRINWSVEDFELLRYSRTLISADDPPEEVVNPSSHLDIYRYSWSNIRAITRIPSRMNKPIQISSVYKGIVKASELRYISDNMRRMMTDAQEANVTEFNTSTIKLLGVINMLDMMGLLVRSASGTPTTLQFLGVITEPVMLYMGHHQNVRINRGQGVQARGDNFREAFDEVLNDKTVDIYVSDMDQSECRNSFEVRDKVTSQIRRMYARATKAIVYKLQYIDTIIVNGLLDVDLQCEEAYLVKPYGSNPLSEETYLVIIKGGRNILSLALIAGYLSKYAIFSRRPVTKLGSVQPIDMLTQTDFSELVKNKNPSLCVLESTNSTELLDSVSALLHISNEVRCLPFGSEEHCSYLIWGMSSPTRKGITSRSRIYNRVHNVNNQFRQPMKAKRGELVSIPYEIMLGLPTKLGAIYNYAQKMALREEMNALLVNGGDRHITLVGSRGLEEMSIVPATARVTVYDPAGPFVDVGYYDIVYNRREFIWGDEQYYERTTIMALFVIFVGARNVQVLRERLDNFIMLCRRFNIEGYFNVYCNDSNLTQQQVPYGMTVGENSITFGNYDPVPCASFEALKALPQLKWIRVKVRHVLEAMHQFNMGLHPAVINHLALLNTLCPLFRVK</sequence>
<name>A0A7T8G1Y8_9REOV</name>
<evidence type="ECO:0000259" key="2">
    <source>
        <dbReference type="Pfam" id="PF20832"/>
    </source>
</evidence>
<feature type="domain" description="Reovirus VP3 protein Methyltransferase" evidence="1">
    <location>
        <begin position="132"/>
        <end position="309"/>
    </location>
</feature>
<dbReference type="EMBL" id="MT792645">
    <property type="protein sequence ID" value="QQP18677.1"/>
    <property type="molecule type" value="Genomic_RNA"/>
</dbReference>
<organism evidence="3">
    <name type="scientific">French Guiana reovirus</name>
    <dbReference type="NCBI Taxonomy" id="2803189"/>
    <lineage>
        <taxon>Viruses</taxon>
        <taxon>Riboviria</taxon>
        <taxon>Orthornavirae</taxon>
        <taxon>Duplornaviricota</taxon>
        <taxon>Resentoviricetes</taxon>
        <taxon>Reovirales</taxon>
    </lineage>
</organism>